<dbReference type="Gene3D" id="1.25.40.10">
    <property type="entry name" value="Tetratricopeptide repeat domain"/>
    <property type="match status" value="1"/>
</dbReference>
<evidence type="ECO:0000313" key="12">
    <source>
        <dbReference type="Proteomes" id="UP000199513"/>
    </source>
</evidence>
<dbReference type="SUPFAM" id="SSF47384">
    <property type="entry name" value="Homodimeric domain of signal transducing histidine kinase"/>
    <property type="match status" value="1"/>
</dbReference>
<feature type="coiled-coil region" evidence="8">
    <location>
        <begin position="392"/>
        <end position="423"/>
    </location>
</feature>
<organism evidence="11 12">
    <name type="scientific">Thermoflexibacter ruber</name>
    <dbReference type="NCBI Taxonomy" id="1003"/>
    <lineage>
        <taxon>Bacteria</taxon>
        <taxon>Pseudomonadati</taxon>
        <taxon>Bacteroidota</taxon>
        <taxon>Cytophagia</taxon>
        <taxon>Cytophagales</taxon>
        <taxon>Thermoflexibacteraceae</taxon>
        <taxon>Thermoflexibacter</taxon>
    </lineage>
</organism>
<dbReference type="Pfam" id="PF02518">
    <property type="entry name" value="HATPase_c"/>
    <property type="match status" value="1"/>
</dbReference>
<feature type="domain" description="Histidine kinase" evidence="10">
    <location>
        <begin position="430"/>
        <end position="646"/>
    </location>
</feature>
<dbReference type="InterPro" id="IPR004358">
    <property type="entry name" value="Sig_transdc_His_kin-like_C"/>
</dbReference>
<dbReference type="InterPro" id="IPR019734">
    <property type="entry name" value="TPR_rpt"/>
</dbReference>
<keyword evidence="7" id="KW-0802">TPR repeat</keyword>
<gene>
    <name evidence="11" type="ORF">SAMN04488541_10338</name>
</gene>
<keyword evidence="5 11" id="KW-0418">Kinase</keyword>
<feature type="transmembrane region" description="Helical" evidence="9">
    <location>
        <begin position="370"/>
        <end position="390"/>
    </location>
</feature>
<dbReference type="Gene3D" id="1.10.287.130">
    <property type="match status" value="1"/>
</dbReference>
<dbReference type="Pfam" id="PF00512">
    <property type="entry name" value="HisKA"/>
    <property type="match status" value="1"/>
</dbReference>
<dbReference type="RefSeq" id="WP_091548584.1">
    <property type="nucleotide sequence ID" value="NZ_FONY01000033.1"/>
</dbReference>
<protein>
    <recommendedName>
        <fullName evidence="2">histidine kinase</fullName>
        <ecNumber evidence="2">2.7.13.3</ecNumber>
    </recommendedName>
</protein>
<dbReference type="InterPro" id="IPR036890">
    <property type="entry name" value="HATPase_C_sf"/>
</dbReference>
<name>A0A1I2IJ22_9BACT</name>
<dbReference type="InterPro" id="IPR003594">
    <property type="entry name" value="HATPase_dom"/>
</dbReference>
<evidence type="ECO:0000256" key="7">
    <source>
        <dbReference type="PROSITE-ProRule" id="PRU00339"/>
    </source>
</evidence>
<evidence type="ECO:0000313" key="11">
    <source>
        <dbReference type="EMBL" id="SFF42352.1"/>
    </source>
</evidence>
<dbReference type="FunFam" id="3.30.565.10:FF:000006">
    <property type="entry name" value="Sensor histidine kinase WalK"/>
    <property type="match status" value="1"/>
</dbReference>
<dbReference type="SMART" id="SM00388">
    <property type="entry name" value="HisKA"/>
    <property type="match status" value="1"/>
</dbReference>
<evidence type="ECO:0000256" key="1">
    <source>
        <dbReference type="ARBA" id="ARBA00000085"/>
    </source>
</evidence>
<reference evidence="11 12" key="1">
    <citation type="submission" date="2016-10" db="EMBL/GenBank/DDBJ databases">
        <authorList>
            <person name="de Groot N.N."/>
        </authorList>
    </citation>
    <scope>NUCLEOTIDE SEQUENCE [LARGE SCALE GENOMIC DNA]</scope>
    <source>
        <strain>GEY</strain>
        <strain evidence="12">DSM 9560</strain>
    </source>
</reference>
<keyword evidence="9" id="KW-1133">Transmembrane helix</keyword>
<accession>A0A1I2IJ22</accession>
<dbReference type="SMART" id="SM00387">
    <property type="entry name" value="HATPase_c"/>
    <property type="match status" value="1"/>
</dbReference>
<dbReference type="EC" id="2.7.13.3" evidence="2"/>
<keyword evidence="3" id="KW-0597">Phosphoprotein</keyword>
<sequence length="646" mass="73066">MPIVILLAFLLSISLCPKPIKAQDRPTKNPIIDSLSALLTTTKAKERVEVLNALAWEWRNIDPARAVGYVDESIILSQKIGYQKGLAYAYRTKSSIHWNRGDYTLAVENALEGLQLFEDINDSLGIANTYLTLGNIYNRQRNIPYSYEYYQKALAIFTPLGEKLRAAACLNNLANLLSSKGEYKQASEYIARSLAINRAIHSPQGKINLAHNLNNLGFLYYKREKLDSALLVMKEFEKVIDEIGYNTSEILIQEAFLTLSFIYLQKKEIKQALEYAQKSLQTSEKIAHKSGMRDAYKQLATIYSARNQINQAYWYQKKYIAMSDSILGEESIAKIAEAQAQYEMNAKERQILNLRNEKIIQDVKIRQQQYLGYFLALFLVFIGVIAFSFYRNHQQQKKINLLLNEKNQAISEQKQELEKMNKTKDKFFSIIAHDLKSPINSLKGFTSMLANYAQEMNPEEIKKIASDLQYAVNHTLELADNLLTWARLQMENVAYKPAVIDLVKVIDEQIMLSLPAAQAKANQLESHISANLKVIADTDHLHFVLRNLINNAIKFTQNGKIELSAEVKDGKVQVAVRDTGVGISPDFIPHIFDVGYKSSTKGTAGEKGTGLGLPLCKEFIEKNGGEIWVESTPNQGSTFFFTLPAS</sequence>
<keyword evidence="9" id="KW-0812">Transmembrane</keyword>
<dbReference type="CDD" id="cd00082">
    <property type="entry name" value="HisKA"/>
    <property type="match status" value="1"/>
</dbReference>
<evidence type="ECO:0000256" key="4">
    <source>
        <dbReference type="ARBA" id="ARBA00022679"/>
    </source>
</evidence>
<evidence type="ECO:0000256" key="2">
    <source>
        <dbReference type="ARBA" id="ARBA00012438"/>
    </source>
</evidence>
<keyword evidence="8" id="KW-0175">Coiled coil</keyword>
<feature type="repeat" description="TPR" evidence="7">
    <location>
        <begin position="253"/>
        <end position="286"/>
    </location>
</feature>
<dbReference type="EMBL" id="FONY01000033">
    <property type="protein sequence ID" value="SFF42352.1"/>
    <property type="molecule type" value="Genomic_DNA"/>
</dbReference>
<evidence type="ECO:0000256" key="6">
    <source>
        <dbReference type="ARBA" id="ARBA00023012"/>
    </source>
</evidence>
<evidence type="ECO:0000256" key="3">
    <source>
        <dbReference type="ARBA" id="ARBA00022553"/>
    </source>
</evidence>
<dbReference type="SUPFAM" id="SSF55874">
    <property type="entry name" value="ATPase domain of HSP90 chaperone/DNA topoisomerase II/histidine kinase"/>
    <property type="match status" value="1"/>
</dbReference>
<feature type="repeat" description="TPR" evidence="7">
    <location>
        <begin position="127"/>
        <end position="160"/>
    </location>
</feature>
<dbReference type="PROSITE" id="PS50109">
    <property type="entry name" value="HIS_KIN"/>
    <property type="match status" value="1"/>
</dbReference>
<evidence type="ECO:0000256" key="9">
    <source>
        <dbReference type="SAM" id="Phobius"/>
    </source>
</evidence>
<evidence type="ECO:0000256" key="5">
    <source>
        <dbReference type="ARBA" id="ARBA00022777"/>
    </source>
</evidence>
<dbReference type="Pfam" id="PF13424">
    <property type="entry name" value="TPR_12"/>
    <property type="match status" value="1"/>
</dbReference>
<keyword evidence="6" id="KW-0902">Two-component regulatory system</keyword>
<dbReference type="PANTHER" id="PTHR43711:SF1">
    <property type="entry name" value="HISTIDINE KINASE 1"/>
    <property type="match status" value="1"/>
</dbReference>
<evidence type="ECO:0000259" key="10">
    <source>
        <dbReference type="PROSITE" id="PS50109"/>
    </source>
</evidence>
<dbReference type="OrthoDB" id="9810447at2"/>
<dbReference type="Proteomes" id="UP000199513">
    <property type="component" value="Unassembled WGS sequence"/>
</dbReference>
<evidence type="ECO:0000256" key="8">
    <source>
        <dbReference type="SAM" id="Coils"/>
    </source>
</evidence>
<dbReference type="InterPro" id="IPR036097">
    <property type="entry name" value="HisK_dim/P_sf"/>
</dbReference>
<keyword evidence="4" id="KW-0808">Transferase</keyword>
<dbReference type="Gene3D" id="3.30.565.10">
    <property type="entry name" value="Histidine kinase-like ATPase, C-terminal domain"/>
    <property type="match status" value="1"/>
</dbReference>
<dbReference type="InterPro" id="IPR011990">
    <property type="entry name" value="TPR-like_helical_dom_sf"/>
</dbReference>
<dbReference type="AlphaFoldDB" id="A0A1I2IJ22"/>
<dbReference type="PRINTS" id="PR00344">
    <property type="entry name" value="BCTRLSENSOR"/>
</dbReference>
<dbReference type="InterPro" id="IPR003661">
    <property type="entry name" value="HisK_dim/P_dom"/>
</dbReference>
<dbReference type="STRING" id="1003.SAMN04488541_10338"/>
<dbReference type="InterPro" id="IPR005467">
    <property type="entry name" value="His_kinase_dom"/>
</dbReference>
<keyword evidence="12" id="KW-1185">Reference proteome</keyword>
<comment type="catalytic activity">
    <reaction evidence="1">
        <text>ATP + protein L-histidine = ADP + protein N-phospho-L-histidine.</text>
        <dbReference type="EC" id="2.7.13.3"/>
    </reaction>
</comment>
<dbReference type="PROSITE" id="PS50005">
    <property type="entry name" value="TPR"/>
    <property type="match status" value="2"/>
</dbReference>
<dbReference type="PANTHER" id="PTHR43711">
    <property type="entry name" value="TWO-COMPONENT HISTIDINE KINASE"/>
    <property type="match status" value="1"/>
</dbReference>
<dbReference type="GO" id="GO:0000155">
    <property type="term" value="F:phosphorelay sensor kinase activity"/>
    <property type="evidence" value="ECO:0007669"/>
    <property type="project" value="InterPro"/>
</dbReference>
<proteinExistence type="predicted"/>
<dbReference type="SMART" id="SM00028">
    <property type="entry name" value="TPR"/>
    <property type="match status" value="4"/>
</dbReference>
<keyword evidence="9" id="KW-0472">Membrane</keyword>
<dbReference type="SUPFAM" id="SSF48452">
    <property type="entry name" value="TPR-like"/>
    <property type="match status" value="2"/>
</dbReference>
<dbReference type="InterPro" id="IPR050736">
    <property type="entry name" value="Sensor_HK_Regulatory"/>
</dbReference>